<keyword evidence="9 10" id="KW-0998">Cell outer membrane</keyword>
<keyword evidence="7 10" id="KW-0472">Membrane</keyword>
<comment type="similarity">
    <text evidence="2 10 11">Belongs to the TonB-dependent receptor family.</text>
</comment>
<dbReference type="InterPro" id="IPR039426">
    <property type="entry name" value="TonB-dep_rcpt-like"/>
</dbReference>
<evidence type="ECO:0000313" key="15">
    <source>
        <dbReference type="EMBL" id="QDG73055.1"/>
    </source>
</evidence>
<feature type="domain" description="TonB-dependent receptor plug" evidence="14">
    <location>
        <begin position="55"/>
        <end position="172"/>
    </location>
</feature>
<evidence type="ECO:0000256" key="12">
    <source>
        <dbReference type="SAM" id="SignalP"/>
    </source>
</evidence>
<evidence type="ECO:0000256" key="3">
    <source>
        <dbReference type="ARBA" id="ARBA00022448"/>
    </source>
</evidence>
<evidence type="ECO:0000313" key="16">
    <source>
        <dbReference type="Proteomes" id="UP000316665"/>
    </source>
</evidence>
<keyword evidence="6 11" id="KW-0798">TonB box</keyword>
<evidence type="ECO:0000256" key="5">
    <source>
        <dbReference type="ARBA" id="ARBA00022692"/>
    </source>
</evidence>
<dbReference type="Pfam" id="PF07715">
    <property type="entry name" value="Plug"/>
    <property type="match status" value="1"/>
</dbReference>
<dbReference type="PANTHER" id="PTHR47234">
    <property type="match status" value="1"/>
</dbReference>
<dbReference type="InterPro" id="IPR037066">
    <property type="entry name" value="Plug_dom_sf"/>
</dbReference>
<evidence type="ECO:0000256" key="9">
    <source>
        <dbReference type="ARBA" id="ARBA00023237"/>
    </source>
</evidence>
<dbReference type="InterPro" id="IPR000531">
    <property type="entry name" value="Beta-barrel_TonB"/>
</dbReference>
<dbReference type="KEGG" id="jas:FJQ89_23485"/>
<dbReference type="OrthoDB" id="8530571at2"/>
<keyword evidence="8" id="KW-0675">Receptor</keyword>
<evidence type="ECO:0000256" key="8">
    <source>
        <dbReference type="ARBA" id="ARBA00023170"/>
    </source>
</evidence>
<dbReference type="EMBL" id="CP041185">
    <property type="protein sequence ID" value="QDG73055.1"/>
    <property type="molecule type" value="Genomic_DNA"/>
</dbReference>
<accession>A0A4Y6RLA1</accession>
<dbReference type="AlphaFoldDB" id="A0A4Y6RLA1"/>
<evidence type="ECO:0000259" key="14">
    <source>
        <dbReference type="Pfam" id="PF07715"/>
    </source>
</evidence>
<dbReference type="SUPFAM" id="SSF56935">
    <property type="entry name" value="Porins"/>
    <property type="match status" value="1"/>
</dbReference>
<gene>
    <name evidence="15" type="ORF">FJQ89_23485</name>
</gene>
<comment type="subcellular location">
    <subcellularLocation>
        <location evidence="1 10">Cell outer membrane</location>
        <topology evidence="1 10">Multi-pass membrane protein</topology>
    </subcellularLocation>
</comment>
<dbReference type="PROSITE" id="PS52016">
    <property type="entry name" value="TONB_DEPENDENT_REC_3"/>
    <property type="match status" value="1"/>
</dbReference>
<evidence type="ECO:0000259" key="13">
    <source>
        <dbReference type="Pfam" id="PF00593"/>
    </source>
</evidence>
<dbReference type="InterPro" id="IPR036942">
    <property type="entry name" value="Beta-barrel_TonB_sf"/>
</dbReference>
<feature type="signal peptide" evidence="12">
    <location>
        <begin position="1"/>
        <end position="28"/>
    </location>
</feature>
<protein>
    <recommendedName>
        <fullName evidence="17">TonB-dependent receptor</fullName>
    </recommendedName>
</protein>
<feature type="domain" description="TonB-dependent receptor-like beta-barrel" evidence="13">
    <location>
        <begin position="331"/>
        <end position="905"/>
    </location>
</feature>
<evidence type="ECO:0008006" key="17">
    <source>
        <dbReference type="Google" id="ProtNLM"/>
    </source>
</evidence>
<proteinExistence type="inferred from homology"/>
<keyword evidence="16" id="KW-1185">Reference proteome</keyword>
<evidence type="ECO:0000256" key="7">
    <source>
        <dbReference type="ARBA" id="ARBA00023136"/>
    </source>
</evidence>
<keyword evidence="12" id="KW-0732">Signal</keyword>
<evidence type="ECO:0000256" key="10">
    <source>
        <dbReference type="PROSITE-ProRule" id="PRU01360"/>
    </source>
</evidence>
<evidence type="ECO:0000256" key="1">
    <source>
        <dbReference type="ARBA" id="ARBA00004571"/>
    </source>
</evidence>
<name>A0A4Y6RLA1_9BURK</name>
<dbReference type="GO" id="GO:0009279">
    <property type="term" value="C:cell outer membrane"/>
    <property type="evidence" value="ECO:0007669"/>
    <property type="project" value="UniProtKB-SubCell"/>
</dbReference>
<evidence type="ECO:0000256" key="2">
    <source>
        <dbReference type="ARBA" id="ARBA00009810"/>
    </source>
</evidence>
<dbReference type="InterPro" id="IPR012910">
    <property type="entry name" value="Plug_dom"/>
</dbReference>
<dbReference type="PANTHER" id="PTHR47234:SF2">
    <property type="entry name" value="TONB-DEPENDENT RECEPTOR"/>
    <property type="match status" value="1"/>
</dbReference>
<dbReference type="Proteomes" id="UP000316665">
    <property type="component" value="Chromosome"/>
</dbReference>
<feature type="chain" id="PRO_5021385642" description="TonB-dependent receptor" evidence="12">
    <location>
        <begin position="29"/>
        <end position="933"/>
    </location>
</feature>
<reference evidence="15 16" key="1">
    <citation type="submission" date="2019-06" db="EMBL/GenBank/DDBJ databases">
        <title>Complete genome sequence of Janthinobacterium sp. SNU WT3 isolated from diseased rainbow trout.</title>
        <authorList>
            <person name="Oh W.T."/>
            <person name="Park S.C."/>
        </authorList>
    </citation>
    <scope>NUCLEOTIDE SEQUENCE [LARGE SCALE GENOMIC DNA]</scope>
    <source>
        <strain evidence="15 16">SNU WT3</strain>
    </source>
</reference>
<evidence type="ECO:0000256" key="6">
    <source>
        <dbReference type="ARBA" id="ARBA00023077"/>
    </source>
</evidence>
<sequence>MMLSKPKLSPISKAVFFALSAIAASAHAQNSAGAAEPVMQRVEVTGSNIKRMDTETASPVTVLRRDEIKATGANTVRQILDTLTSFDTGTLKDDGSSSSFARGASGASMRGLGKSATLVLVNGRRVSNYAFADGGKETFVNVDSIPADAIERVEVLKDGASAVYGSDALAGVINIITRKSYQGVSVSANYQQPTSDSLGKQTTVGVLAGYGDLEKDRYNVFFNIEGYKREGYKLADVIGKYPSYHKKVVSTAFGDPSLTSYPGNLNQAAGGGNPAVRQAVKGCSVINATGLCTSDLNGINPWSDGAERVNMYSALHFKLSDTTRGFAEVSYSETRTNYEPLPFGMAAGSPWNWFDGNKKQSQSVQKPKLPANSPYNPYNFPVGLDYRFMDSNLDWSAPSKATQYRVMAGLEGTIGAYDWEATVGRTGGDGTSRNRGPHRDRMPAAIVSGEYKLGGQNSDALLASMFPVIGTDAELSTNFLEGKLSGELMALPAGPLSFAFGAEVRQEKQKIKSLDNVMNAEIISQGSLWIDGQRTTSAAYMELNAPVVKGLELNGALRLDKAPGFSAHVSPKLGASWKVVPQLLLRGTVSGGFRAPNIPETLGKVGLTGFFNSSLDPKRCDTATAIRDILRNGNASDKADATTAYNSGCLTSIPAMISSSSTLKPETSRSITVGFVAEPVKNFTIALDYFKIERKDQIDYRDVPYVLEREDNAGYSDKLVRNPISDTDRRLAARANTLKPGSNIAWGAGTIQSLLLSYENFGKTDSQGVDIDLNGRISAGEYGTVTLGLASTVSLKLRSWDIDANTYRPNTVGNLGVPRVVSVLSAAWRKGPMTAGVRVNYTSAQSLNYDETDEARWGEAGCRKALAALDANDLSCRVASDVRTDLNFAYTGIKNLRLLANINNVFERDRPMNVRTGYVWRPRTLKVGAEYTF</sequence>
<dbReference type="Gene3D" id="2.40.170.20">
    <property type="entry name" value="TonB-dependent receptor, beta-barrel domain"/>
    <property type="match status" value="1"/>
</dbReference>
<keyword evidence="3 10" id="KW-0813">Transport</keyword>
<keyword evidence="5 10" id="KW-0812">Transmembrane</keyword>
<dbReference type="Gene3D" id="2.170.130.10">
    <property type="entry name" value="TonB-dependent receptor, plug domain"/>
    <property type="match status" value="1"/>
</dbReference>
<keyword evidence="4 10" id="KW-1134">Transmembrane beta strand</keyword>
<evidence type="ECO:0000256" key="4">
    <source>
        <dbReference type="ARBA" id="ARBA00022452"/>
    </source>
</evidence>
<dbReference type="Pfam" id="PF00593">
    <property type="entry name" value="TonB_dep_Rec_b-barrel"/>
    <property type="match status" value="1"/>
</dbReference>
<evidence type="ECO:0000256" key="11">
    <source>
        <dbReference type="RuleBase" id="RU003357"/>
    </source>
</evidence>
<organism evidence="15 16">
    <name type="scientific">Janthinobacterium tructae</name>
    <dbReference type="NCBI Taxonomy" id="2590869"/>
    <lineage>
        <taxon>Bacteria</taxon>
        <taxon>Pseudomonadati</taxon>
        <taxon>Pseudomonadota</taxon>
        <taxon>Betaproteobacteria</taxon>
        <taxon>Burkholderiales</taxon>
        <taxon>Oxalobacteraceae</taxon>
        <taxon>Janthinobacterium</taxon>
    </lineage>
</organism>